<dbReference type="Proteomes" id="UP001432322">
    <property type="component" value="Unassembled WGS sequence"/>
</dbReference>
<sequence>LSPAAHDFFDSDPMIVVSQLRALEGMARLIAESNYSTIANFMMLQFTNSYKLSYNEKMRTINEEVKRVLGGEDW</sequence>
<dbReference type="InterPro" id="IPR042089">
    <property type="entry name" value="Peptidase_M13_dom_2"/>
</dbReference>
<protein>
    <submittedName>
        <fullName evidence="1">Uncharacterized protein</fullName>
    </submittedName>
</protein>
<proteinExistence type="predicted"/>
<evidence type="ECO:0000313" key="1">
    <source>
        <dbReference type="EMBL" id="GMT35530.1"/>
    </source>
</evidence>
<feature type="non-terminal residue" evidence="1">
    <location>
        <position position="1"/>
    </location>
</feature>
<dbReference type="AlphaFoldDB" id="A0AAV5WY20"/>
<accession>A0AAV5WY20</accession>
<gene>
    <name evidence="1" type="ORF">PFISCL1PPCAC_26827</name>
</gene>
<dbReference type="SUPFAM" id="SSF55486">
    <property type="entry name" value="Metalloproteases ('zincins'), catalytic domain"/>
    <property type="match status" value="1"/>
</dbReference>
<name>A0AAV5WY20_9BILA</name>
<evidence type="ECO:0000313" key="2">
    <source>
        <dbReference type="Proteomes" id="UP001432322"/>
    </source>
</evidence>
<keyword evidence="2" id="KW-1185">Reference proteome</keyword>
<organism evidence="1 2">
    <name type="scientific">Pristionchus fissidentatus</name>
    <dbReference type="NCBI Taxonomy" id="1538716"/>
    <lineage>
        <taxon>Eukaryota</taxon>
        <taxon>Metazoa</taxon>
        <taxon>Ecdysozoa</taxon>
        <taxon>Nematoda</taxon>
        <taxon>Chromadorea</taxon>
        <taxon>Rhabditida</taxon>
        <taxon>Rhabditina</taxon>
        <taxon>Diplogasteromorpha</taxon>
        <taxon>Diplogasteroidea</taxon>
        <taxon>Neodiplogasteridae</taxon>
        <taxon>Pristionchus</taxon>
    </lineage>
</organism>
<dbReference type="Gene3D" id="1.10.1380.10">
    <property type="entry name" value="Neutral endopeptidase , domain2"/>
    <property type="match status" value="1"/>
</dbReference>
<reference evidence="1" key="1">
    <citation type="submission" date="2023-10" db="EMBL/GenBank/DDBJ databases">
        <title>Genome assembly of Pristionchus species.</title>
        <authorList>
            <person name="Yoshida K."/>
            <person name="Sommer R.J."/>
        </authorList>
    </citation>
    <scope>NUCLEOTIDE SEQUENCE</scope>
    <source>
        <strain evidence="1">RS5133</strain>
    </source>
</reference>
<comment type="caution">
    <text evidence="1">The sequence shown here is derived from an EMBL/GenBank/DDBJ whole genome shotgun (WGS) entry which is preliminary data.</text>
</comment>
<dbReference type="EMBL" id="BTSY01000007">
    <property type="protein sequence ID" value="GMT35530.1"/>
    <property type="molecule type" value="Genomic_DNA"/>
</dbReference>
<feature type="non-terminal residue" evidence="1">
    <location>
        <position position="74"/>
    </location>
</feature>